<proteinExistence type="predicted"/>
<name>A0A6I1X4H6_9PSED</name>
<evidence type="ECO:0000313" key="2">
    <source>
        <dbReference type="EMBL" id="MQU45992.1"/>
    </source>
</evidence>
<protein>
    <submittedName>
        <fullName evidence="2">Uncharacterized protein</fullName>
    </submittedName>
</protein>
<dbReference type="EMBL" id="WIVV01000235">
    <property type="protein sequence ID" value="MQU45992.1"/>
    <property type="molecule type" value="Genomic_DNA"/>
</dbReference>
<feature type="region of interest" description="Disordered" evidence="1">
    <location>
        <begin position="84"/>
        <end position="106"/>
    </location>
</feature>
<evidence type="ECO:0000256" key="1">
    <source>
        <dbReference type="SAM" id="MobiDB-lite"/>
    </source>
</evidence>
<evidence type="ECO:0000313" key="3">
    <source>
        <dbReference type="Proteomes" id="UP000466863"/>
    </source>
</evidence>
<dbReference type="Proteomes" id="UP000466863">
    <property type="component" value="Unassembled WGS sequence"/>
</dbReference>
<dbReference type="AlphaFoldDB" id="A0A6I1X4H6"/>
<reference evidence="2 3" key="1">
    <citation type="submission" date="2019-10" db="EMBL/GenBank/DDBJ databases">
        <title>Evaluation of single-gene subtyping targets for Pseudomonas.</title>
        <authorList>
            <person name="Reichler S.J."/>
            <person name="Orsi R.H."/>
            <person name="Wiedmann M."/>
            <person name="Martin N.H."/>
            <person name="Murphy S.I."/>
        </authorList>
    </citation>
    <scope>NUCLEOTIDE SEQUENCE [LARGE SCALE GENOMIC DNA]</scope>
    <source>
        <strain evidence="2 3">FSL R10-1876</strain>
    </source>
</reference>
<feature type="compositionally biased region" description="Basic and acidic residues" evidence="1">
    <location>
        <begin position="1"/>
        <end position="10"/>
    </location>
</feature>
<comment type="caution">
    <text evidence="2">The sequence shown here is derived from an EMBL/GenBank/DDBJ whole genome shotgun (WGS) entry which is preliminary data.</text>
</comment>
<organism evidence="2 3">
    <name type="scientific">Pseudomonas helleri</name>
    <dbReference type="NCBI Taxonomy" id="1608996"/>
    <lineage>
        <taxon>Bacteria</taxon>
        <taxon>Pseudomonadati</taxon>
        <taxon>Pseudomonadota</taxon>
        <taxon>Gammaproteobacteria</taxon>
        <taxon>Pseudomonadales</taxon>
        <taxon>Pseudomonadaceae</taxon>
        <taxon>Pseudomonas</taxon>
    </lineage>
</organism>
<accession>A0A6I1X4H6</accession>
<gene>
    <name evidence="2" type="ORF">GHO28_26335</name>
</gene>
<sequence>MNKLTGERSLVHPQGSQPNANGSVSYPDGSVALTDGSVKHPDGGVTKPDGLYVYANGNTFNNTTGVFTFADGVSVQAVKNSSGQWEFPDLKAPEAGKDDAPPESSARELYTYENGDTFDHDTGVFTYLQGTSVQYVRNSSGEWVAPDSK</sequence>
<feature type="region of interest" description="Disordered" evidence="1">
    <location>
        <begin position="1"/>
        <end position="44"/>
    </location>
</feature>
<feature type="compositionally biased region" description="Polar residues" evidence="1">
    <location>
        <begin position="14"/>
        <end position="24"/>
    </location>
</feature>
<dbReference type="RefSeq" id="WP_153334330.1">
    <property type="nucleotide sequence ID" value="NZ_JBLZZP010000002.1"/>
</dbReference>
<feature type="compositionally biased region" description="Basic and acidic residues" evidence="1">
    <location>
        <begin position="88"/>
        <end position="100"/>
    </location>
</feature>